<dbReference type="EMBL" id="CP011371">
    <property type="protein sequence ID" value="AKJ27074.1"/>
    <property type="molecule type" value="Genomic_DNA"/>
</dbReference>
<evidence type="ECO:0000313" key="3">
    <source>
        <dbReference type="Proteomes" id="UP000035352"/>
    </source>
</evidence>
<name>A0A0G3BCH8_9BURK</name>
<evidence type="ECO:0000256" key="1">
    <source>
        <dbReference type="SAM" id="MobiDB-lite"/>
    </source>
</evidence>
<feature type="region of interest" description="Disordered" evidence="1">
    <location>
        <begin position="1"/>
        <end position="20"/>
    </location>
</feature>
<dbReference type="AlphaFoldDB" id="A0A0G3BCH8"/>
<dbReference type="Proteomes" id="UP000035352">
    <property type="component" value="Chromosome"/>
</dbReference>
<protein>
    <submittedName>
        <fullName evidence="2">Uncharacterized protein</fullName>
    </submittedName>
</protein>
<organism evidence="2 3">
    <name type="scientific">Caldimonas brevitalea</name>
    <dbReference type="NCBI Taxonomy" id="413882"/>
    <lineage>
        <taxon>Bacteria</taxon>
        <taxon>Pseudomonadati</taxon>
        <taxon>Pseudomonadota</taxon>
        <taxon>Betaproteobacteria</taxon>
        <taxon>Burkholderiales</taxon>
        <taxon>Sphaerotilaceae</taxon>
        <taxon>Caldimonas</taxon>
    </lineage>
</organism>
<keyword evidence="3" id="KW-1185">Reference proteome</keyword>
<proteinExistence type="predicted"/>
<evidence type="ECO:0000313" key="2">
    <source>
        <dbReference type="EMBL" id="AKJ27074.1"/>
    </source>
</evidence>
<gene>
    <name evidence="2" type="ORF">AAW51_0383</name>
</gene>
<accession>A0A0G3BCH8</accession>
<dbReference type="KEGG" id="pbh:AAW51_0383"/>
<sequence>MRPRCSSDQHGRGTIEGHGRFASEQLKQAAKRRGCIDVIIHDQHDQFI</sequence>
<reference evidence="2 3" key="1">
    <citation type="submission" date="2015-05" db="EMBL/GenBank/DDBJ databases">
        <authorList>
            <person name="Tang B."/>
            <person name="Yu Y."/>
        </authorList>
    </citation>
    <scope>NUCLEOTIDE SEQUENCE [LARGE SCALE GENOMIC DNA]</scope>
    <source>
        <strain evidence="2 3">DSM 7029</strain>
    </source>
</reference>